<feature type="region of interest" description="Disordered" evidence="2">
    <location>
        <begin position="550"/>
        <end position="820"/>
    </location>
</feature>
<evidence type="ECO:0000256" key="2">
    <source>
        <dbReference type="SAM" id="MobiDB-lite"/>
    </source>
</evidence>
<comment type="caution">
    <text evidence="4">The sequence shown here is derived from an EMBL/GenBank/DDBJ whole genome shotgun (WGS) entry which is preliminary data.</text>
</comment>
<evidence type="ECO:0000259" key="3">
    <source>
        <dbReference type="Pfam" id="PF09444"/>
    </source>
</evidence>
<feature type="compositionally biased region" description="Basic residues" evidence="2">
    <location>
        <begin position="1151"/>
        <end position="1160"/>
    </location>
</feature>
<feature type="compositionally biased region" description="Acidic residues" evidence="2">
    <location>
        <begin position="1210"/>
        <end position="1221"/>
    </location>
</feature>
<feature type="compositionally biased region" description="Pro residues" evidence="2">
    <location>
        <begin position="191"/>
        <end position="202"/>
    </location>
</feature>
<feature type="compositionally biased region" description="Polar residues" evidence="2">
    <location>
        <begin position="678"/>
        <end position="692"/>
    </location>
</feature>
<proteinExistence type="predicted"/>
<feature type="compositionally biased region" description="Acidic residues" evidence="2">
    <location>
        <begin position="1046"/>
        <end position="1060"/>
    </location>
</feature>
<feature type="compositionally biased region" description="Acidic residues" evidence="2">
    <location>
        <begin position="643"/>
        <end position="653"/>
    </location>
</feature>
<dbReference type="OrthoDB" id="3361281at2759"/>
<feature type="compositionally biased region" description="Basic and acidic residues" evidence="2">
    <location>
        <begin position="588"/>
        <end position="603"/>
    </location>
</feature>
<accession>A0A409YLE5</accession>
<evidence type="ECO:0000256" key="1">
    <source>
        <dbReference type="SAM" id="Coils"/>
    </source>
</evidence>
<dbReference type="STRING" id="231916.A0A409YLE5"/>
<feature type="region of interest" description="Disordered" evidence="2">
    <location>
        <begin position="956"/>
        <end position="1020"/>
    </location>
</feature>
<feature type="compositionally biased region" description="Basic and acidic residues" evidence="2">
    <location>
        <begin position="308"/>
        <end position="318"/>
    </location>
</feature>
<feature type="region of interest" description="Disordered" evidence="2">
    <location>
        <begin position="1"/>
        <end position="29"/>
    </location>
</feature>
<feature type="region of interest" description="Disordered" evidence="2">
    <location>
        <begin position="1032"/>
        <end position="1093"/>
    </location>
</feature>
<feature type="compositionally biased region" description="Polar residues" evidence="2">
    <location>
        <begin position="218"/>
        <end position="230"/>
    </location>
</feature>
<dbReference type="EMBL" id="NHYE01000695">
    <property type="protein sequence ID" value="PPR03845.1"/>
    <property type="molecule type" value="Genomic_DNA"/>
</dbReference>
<feature type="compositionally biased region" description="Polar residues" evidence="2">
    <location>
        <begin position="260"/>
        <end position="276"/>
    </location>
</feature>
<feature type="compositionally biased region" description="Basic and acidic residues" evidence="2">
    <location>
        <begin position="471"/>
        <end position="491"/>
    </location>
</feature>
<feature type="compositionally biased region" description="Basic and acidic residues" evidence="2">
    <location>
        <begin position="769"/>
        <end position="780"/>
    </location>
</feature>
<feature type="compositionally biased region" description="Basic and acidic residues" evidence="2">
    <location>
        <begin position="1033"/>
        <end position="1044"/>
    </location>
</feature>
<dbReference type="Pfam" id="PF09444">
    <property type="entry name" value="MRC1"/>
    <property type="match status" value="1"/>
</dbReference>
<keyword evidence="1" id="KW-0175">Coiled coil</keyword>
<dbReference type="InterPro" id="IPR018564">
    <property type="entry name" value="Repl_chkpnt_MRC1_dom"/>
</dbReference>
<keyword evidence="5" id="KW-1185">Reference proteome</keyword>
<feature type="compositionally biased region" description="Low complexity" evidence="2">
    <location>
        <begin position="129"/>
        <end position="140"/>
    </location>
</feature>
<feature type="compositionally biased region" description="Low complexity" evidence="2">
    <location>
        <begin position="153"/>
        <end position="169"/>
    </location>
</feature>
<feature type="compositionally biased region" description="Acidic residues" evidence="2">
    <location>
        <begin position="1138"/>
        <end position="1147"/>
    </location>
</feature>
<feature type="coiled-coil region" evidence="1">
    <location>
        <begin position="429"/>
        <end position="456"/>
    </location>
</feature>
<feature type="region of interest" description="Disordered" evidence="2">
    <location>
        <begin position="1263"/>
        <end position="1288"/>
    </location>
</feature>
<feature type="compositionally biased region" description="Acidic residues" evidence="2">
    <location>
        <begin position="626"/>
        <end position="636"/>
    </location>
</feature>
<feature type="compositionally biased region" description="Polar residues" evidence="2">
    <location>
        <begin position="732"/>
        <end position="749"/>
    </location>
</feature>
<feature type="compositionally biased region" description="Polar residues" evidence="2">
    <location>
        <begin position="791"/>
        <end position="820"/>
    </location>
</feature>
<feature type="domain" description="DNA replication checkpoint mediator MRC1" evidence="3">
    <location>
        <begin position="1044"/>
        <end position="1178"/>
    </location>
</feature>
<feature type="compositionally biased region" description="Polar residues" evidence="2">
    <location>
        <begin position="1"/>
        <end position="25"/>
    </location>
</feature>
<dbReference type="InParanoid" id="A0A409YLE5"/>
<protein>
    <recommendedName>
        <fullName evidence="3">DNA replication checkpoint mediator MRC1 domain-containing protein</fullName>
    </recommendedName>
</protein>
<name>A0A409YLE5_9AGAR</name>
<evidence type="ECO:0000313" key="5">
    <source>
        <dbReference type="Proteomes" id="UP000284706"/>
    </source>
</evidence>
<feature type="compositionally biased region" description="Acidic residues" evidence="2">
    <location>
        <begin position="604"/>
        <end position="615"/>
    </location>
</feature>
<feature type="region of interest" description="Disordered" evidence="2">
    <location>
        <begin position="1109"/>
        <end position="1162"/>
    </location>
</feature>
<reference evidence="4 5" key="1">
    <citation type="journal article" date="2018" name="Evol. Lett.">
        <title>Horizontal gene cluster transfer increased hallucinogenic mushroom diversity.</title>
        <authorList>
            <person name="Reynolds H.T."/>
            <person name="Vijayakumar V."/>
            <person name="Gluck-Thaler E."/>
            <person name="Korotkin H.B."/>
            <person name="Matheny P.B."/>
            <person name="Slot J.C."/>
        </authorList>
    </citation>
    <scope>NUCLEOTIDE SEQUENCE [LARGE SCALE GENOMIC DNA]</scope>
    <source>
        <strain evidence="4 5">SRW20</strain>
    </source>
</reference>
<feature type="compositionally biased region" description="Basic and acidic residues" evidence="2">
    <location>
        <begin position="405"/>
        <end position="414"/>
    </location>
</feature>
<feature type="region of interest" description="Disordered" evidence="2">
    <location>
        <begin position="55"/>
        <end position="100"/>
    </location>
</feature>
<feature type="compositionally biased region" description="Low complexity" evidence="2">
    <location>
        <begin position="1351"/>
        <end position="1364"/>
    </location>
</feature>
<feature type="compositionally biased region" description="Acidic residues" evidence="2">
    <location>
        <begin position="415"/>
        <end position="424"/>
    </location>
</feature>
<sequence>MPVDTESSFIADSTVSSSPKSTIDTPLQVKRAARTYGRRREDPQPLDTVQSYVEEPLSSRSNLHLTAPPGLSDEVPPSSPRHGSSISVNDDNDAVDGLFEGAPSFEFGWRKALRDIDELDDDEDKMDAAADSAAAQSSASFGQPSLLLEPTGETKSSRMTSESMSSESEGVFDANTSFEEQDSQADIPPLSSLPPPSSPPAAIPRSSRRHSRIVSDYDSGNEQAKESSPQSSPGKIFSPSKSGSSSTQPTSEDELPVNILTKSSSAGKQKATSANHINVPPLMFTSESTLDKVDSNTAAKSKKSKPPTKKDKSELLKERSRLAADTVVSIPKPDQKKWTKQHFLSNISKKHEKAFEIPVQRAAKSAIPTSDPIIPFSSPPKRQESFTLEPENEASSKSVLKMKAPLRETVRDSQDSDEDSDLPDVGEVIQKDLSKNKLLEVKKRALEQQKKTLSIDDDDDLEIVHSNPKIAVKEEEEHRRGARKRPSEARQRQLHLAKINPTKQSAKVLSAVSPGHRMRLDVSSLVSKKAGEARMSPGELSTLLAAEARKRALEETRRKEEEWKRHGGRVRSNPEGQSGGLATVLKTVAEKALDNPDVHMKGEEAEDDGSDEEWQPEERGSASPEPADDEESEEEADKAQSLADEDMEVDDEPEGHAKVRLQRRKVVESDSETENGNDENTPVTLKQLPSRSTSRELQTEEEEDKENNTQLMYDRSEDKENTAVVRHRPMASISQLSFGSDASPQQSPSAVGRNWARRDSNVELEDQDSAGHRQPFKELASEDSPLPRRIQPSNLTQTFAEKLQQASPLSTNAAASSSKNIKPVSTVGDVFGAPTLLGSSFSDLFDSTTQKQTSPTLKRANDTSKVLRRTDTLELTQDVSTLLQPAFEAKDTLVRKADAIFEKEQALLLESTGSRESLGKKPTLYINDNGFLTQTRPADGSPEVYVPSPSQALRAKALQEPDISPSVQSSGLRAPLRTLSISSPYPPDSPGEQRRRLRKRDTTPPLRIGRVSPNISPPRKLNAFDVLVKAQKKKSEELKERPDLAEFFENEAAESDEEDAFGFVKKKDDEEEEGEDLDKNLEELVDDAEMDQKAIAEELVQEKYREQLEVQDQEDEKFHQGVIQGELRKKRRKGVGIDDSDEESDDDQNARARRAMKKARKDIEKLGADASTRAFAETYNLTIQDDDDDFAYLHQEVRPGDLLADRMPVDGEDEDYDEEDGRESGEVQRTITYDEIRESIRQRREEGIDEVDMDPTDVSWIEQEYEEDLPRVKTVSTTKARPRVQDPEQMDLAGMGVVFRKSANGMGHLSKQWYEENKMRNAGMSRSVGGSAITGHAKAKSKTGTGRGPLATKSASASTSWTATNKPRAAPSVLSVISDKSQHFA</sequence>
<feature type="compositionally biased region" description="Basic and acidic residues" evidence="2">
    <location>
        <begin position="550"/>
        <end position="565"/>
    </location>
</feature>
<feature type="compositionally biased region" description="Low complexity" evidence="2">
    <location>
        <begin position="231"/>
        <end position="250"/>
    </location>
</feature>
<feature type="region of interest" description="Disordered" evidence="2">
    <location>
        <begin position="471"/>
        <end position="492"/>
    </location>
</feature>
<feature type="region of interest" description="Disordered" evidence="2">
    <location>
        <begin position="1202"/>
        <end position="1230"/>
    </location>
</feature>
<feature type="region of interest" description="Disordered" evidence="2">
    <location>
        <begin position="1329"/>
        <end position="1385"/>
    </location>
</feature>
<organism evidence="4 5">
    <name type="scientific">Gymnopilus dilepis</name>
    <dbReference type="NCBI Taxonomy" id="231916"/>
    <lineage>
        <taxon>Eukaryota</taxon>
        <taxon>Fungi</taxon>
        <taxon>Dikarya</taxon>
        <taxon>Basidiomycota</taxon>
        <taxon>Agaricomycotina</taxon>
        <taxon>Agaricomycetes</taxon>
        <taxon>Agaricomycetidae</taxon>
        <taxon>Agaricales</taxon>
        <taxon>Agaricineae</taxon>
        <taxon>Hymenogastraceae</taxon>
        <taxon>Gymnopilus</taxon>
    </lineage>
</organism>
<feature type="region of interest" description="Disordered" evidence="2">
    <location>
        <begin position="122"/>
        <end position="318"/>
    </location>
</feature>
<feature type="region of interest" description="Disordered" evidence="2">
    <location>
        <begin position="361"/>
        <end position="429"/>
    </location>
</feature>
<gene>
    <name evidence="4" type="ORF">CVT26_000843</name>
</gene>
<dbReference type="Proteomes" id="UP000284706">
    <property type="component" value="Unassembled WGS sequence"/>
</dbReference>
<evidence type="ECO:0000313" key="4">
    <source>
        <dbReference type="EMBL" id="PPR03845.1"/>
    </source>
</evidence>